<reference evidence="3 5" key="1">
    <citation type="journal article" date="2019" name="Emerg. Microbes Infect.">
        <title>Comprehensive subspecies identification of 175 nontuberculous mycobacteria species based on 7547 genomic profiles.</title>
        <authorList>
            <person name="Matsumoto Y."/>
            <person name="Kinjo T."/>
            <person name="Motooka D."/>
            <person name="Nabeya D."/>
            <person name="Jung N."/>
            <person name="Uechi K."/>
            <person name="Horii T."/>
            <person name="Iida T."/>
            <person name="Fujita J."/>
            <person name="Nakamura S."/>
        </authorList>
    </citation>
    <scope>NUCLEOTIDE SEQUENCE [LARGE SCALE GENOMIC DNA]</scope>
    <source>
        <strain evidence="3 5">JCM 12375</strain>
    </source>
</reference>
<dbReference type="RefSeq" id="WP_036432542.1">
    <property type="nucleotide sequence ID" value="NZ_AP022567.1"/>
</dbReference>
<dbReference type="InterPro" id="IPR047057">
    <property type="entry name" value="MerR_fam"/>
</dbReference>
<evidence type="ECO:0000313" key="3">
    <source>
        <dbReference type="EMBL" id="BBX32693.1"/>
    </source>
</evidence>
<evidence type="ECO:0000313" key="4">
    <source>
        <dbReference type="EMBL" id="BDY28651.1"/>
    </source>
</evidence>
<reference evidence="4" key="3">
    <citation type="submission" date="2023-03" db="EMBL/GenBank/DDBJ databases">
        <title>Draft genome sequence of a Mycolicibacterium mageritense strain H4_3_1 isolated from a hybrid biological-inorganic system reactor.</title>
        <authorList>
            <person name="Feng X."/>
            <person name="Kazama D."/>
            <person name="Sato K."/>
            <person name="Kobayashi H."/>
        </authorList>
    </citation>
    <scope>NUCLEOTIDE SEQUENCE</scope>
    <source>
        <strain evidence="4">H4_3_1</strain>
    </source>
</reference>
<dbReference type="Gene3D" id="1.10.1660.10">
    <property type="match status" value="1"/>
</dbReference>
<dbReference type="Proteomes" id="UP000465622">
    <property type="component" value="Chromosome"/>
</dbReference>
<dbReference type="Proteomes" id="UP001241092">
    <property type="component" value="Chromosome"/>
</dbReference>
<evidence type="ECO:0000313" key="6">
    <source>
        <dbReference type="Proteomes" id="UP001241092"/>
    </source>
</evidence>
<organism evidence="4 6">
    <name type="scientific">Mycolicibacterium mageritense</name>
    <name type="common">Mycobacterium mageritense</name>
    <dbReference type="NCBI Taxonomy" id="53462"/>
    <lineage>
        <taxon>Bacteria</taxon>
        <taxon>Bacillati</taxon>
        <taxon>Actinomycetota</taxon>
        <taxon>Actinomycetes</taxon>
        <taxon>Mycobacteriales</taxon>
        <taxon>Mycobacteriaceae</taxon>
        <taxon>Mycolicibacterium</taxon>
    </lineage>
</organism>
<dbReference type="AlphaFoldDB" id="A0AAI8TTP5"/>
<dbReference type="Pfam" id="PF13411">
    <property type="entry name" value="MerR_1"/>
    <property type="match status" value="1"/>
</dbReference>
<feature type="domain" description="HTH merR-type" evidence="2">
    <location>
        <begin position="4"/>
        <end position="72"/>
    </location>
</feature>
<dbReference type="GO" id="GO:0003700">
    <property type="term" value="F:DNA-binding transcription factor activity"/>
    <property type="evidence" value="ECO:0007669"/>
    <property type="project" value="InterPro"/>
</dbReference>
<dbReference type="EMBL" id="AP022567">
    <property type="protein sequence ID" value="BBX32693.1"/>
    <property type="molecule type" value="Genomic_DNA"/>
</dbReference>
<dbReference type="SMART" id="SM00422">
    <property type="entry name" value="HTH_MERR"/>
    <property type="match status" value="1"/>
</dbReference>
<accession>A0AAI8TTP5</accession>
<proteinExistence type="predicted"/>
<sequence>MTEYATIREVADHFDLPLSTLHYWERCGLVVPGRRAGQRIYDVEQVYRVALICLWRHDGRLSIEDIAELLAHRQHWQHTVIRRIGDIENRIDELTRARDYLSRLRDCRHGPDLVRCPDFRGGVSVPRSLQRSARPHRTVP</sequence>
<keyword evidence="5" id="KW-1185">Reference proteome</keyword>
<name>A0AAI8TTP5_MYCME</name>
<dbReference type="EMBL" id="AP027452">
    <property type="protein sequence ID" value="BDY28651.1"/>
    <property type="molecule type" value="Genomic_DNA"/>
</dbReference>
<keyword evidence="1" id="KW-0238">DNA-binding</keyword>
<protein>
    <recommendedName>
        <fullName evidence="2">HTH merR-type domain-containing protein</fullName>
    </recommendedName>
</protein>
<dbReference type="InterPro" id="IPR009061">
    <property type="entry name" value="DNA-bd_dom_put_sf"/>
</dbReference>
<dbReference type="CDD" id="cd00592">
    <property type="entry name" value="HTH_MerR-like"/>
    <property type="match status" value="1"/>
</dbReference>
<dbReference type="PANTHER" id="PTHR30204:SF97">
    <property type="entry name" value="MERR FAMILY REGULATORY PROTEIN"/>
    <property type="match status" value="1"/>
</dbReference>
<gene>
    <name evidence="4" type="ORF">hbim_02586</name>
    <name evidence="3" type="ORF">MMAGJ_19750</name>
</gene>
<evidence type="ECO:0000256" key="1">
    <source>
        <dbReference type="ARBA" id="ARBA00023125"/>
    </source>
</evidence>
<evidence type="ECO:0000259" key="2">
    <source>
        <dbReference type="PROSITE" id="PS50937"/>
    </source>
</evidence>
<dbReference type="PROSITE" id="PS50937">
    <property type="entry name" value="HTH_MERR_2"/>
    <property type="match status" value="1"/>
</dbReference>
<reference evidence="3" key="2">
    <citation type="submission" date="2020-02" db="EMBL/GenBank/DDBJ databases">
        <authorList>
            <person name="Matsumoto Y."/>
            <person name="Motooka D."/>
            <person name="Nakamura S."/>
        </authorList>
    </citation>
    <scope>NUCLEOTIDE SEQUENCE</scope>
    <source>
        <strain evidence="3">JCM 12375</strain>
    </source>
</reference>
<dbReference type="InterPro" id="IPR000551">
    <property type="entry name" value="MerR-type_HTH_dom"/>
</dbReference>
<evidence type="ECO:0000313" key="5">
    <source>
        <dbReference type="Proteomes" id="UP000465622"/>
    </source>
</evidence>
<dbReference type="SUPFAM" id="SSF46955">
    <property type="entry name" value="Putative DNA-binding domain"/>
    <property type="match status" value="1"/>
</dbReference>
<dbReference type="GO" id="GO:0003677">
    <property type="term" value="F:DNA binding"/>
    <property type="evidence" value="ECO:0007669"/>
    <property type="project" value="UniProtKB-KW"/>
</dbReference>
<dbReference type="PANTHER" id="PTHR30204">
    <property type="entry name" value="REDOX-CYCLING DRUG-SENSING TRANSCRIPTIONAL ACTIVATOR SOXR"/>
    <property type="match status" value="1"/>
</dbReference>